<evidence type="ECO:0000256" key="2">
    <source>
        <dbReference type="ARBA" id="ARBA00006513"/>
    </source>
</evidence>
<keyword evidence="4" id="KW-1003">Cell membrane</keyword>
<keyword evidence="5 11" id="KW-0812">Transmembrane</keyword>
<evidence type="ECO:0000256" key="1">
    <source>
        <dbReference type="ARBA" id="ARBA00004651"/>
    </source>
</evidence>
<feature type="transmembrane region" description="Helical" evidence="11">
    <location>
        <begin position="231"/>
        <end position="252"/>
    </location>
</feature>
<feature type="transmembrane region" description="Helical" evidence="11">
    <location>
        <begin position="301"/>
        <end position="319"/>
    </location>
</feature>
<dbReference type="EMBL" id="JAINUG010000344">
    <property type="protein sequence ID" value="KAJ8377677.1"/>
    <property type="molecule type" value="Genomic_DNA"/>
</dbReference>
<evidence type="ECO:0000256" key="11">
    <source>
        <dbReference type="SAM" id="Phobius"/>
    </source>
</evidence>
<dbReference type="PANTHER" id="PTHR21522:SF36">
    <property type="entry name" value="PROTON CHANNEL OTOP3"/>
    <property type="match status" value="1"/>
</dbReference>
<dbReference type="InterPro" id="IPR004878">
    <property type="entry name" value="Otopetrin"/>
</dbReference>
<feature type="transmembrane region" description="Helical" evidence="11">
    <location>
        <begin position="191"/>
        <end position="211"/>
    </location>
</feature>
<evidence type="ECO:0000256" key="7">
    <source>
        <dbReference type="ARBA" id="ARBA00022989"/>
    </source>
</evidence>
<gene>
    <name evidence="12" type="ORF">AAFF_G00255220</name>
</gene>
<evidence type="ECO:0000256" key="3">
    <source>
        <dbReference type="ARBA" id="ARBA00022448"/>
    </source>
</evidence>
<keyword evidence="10" id="KW-0407">Ion channel</keyword>
<keyword evidence="6" id="KW-0375">Hydrogen ion transport</keyword>
<comment type="similarity">
    <text evidence="2">Belongs to the otopetrin family.</text>
</comment>
<dbReference type="Proteomes" id="UP001221898">
    <property type="component" value="Unassembled WGS sequence"/>
</dbReference>
<keyword evidence="13" id="KW-1185">Reference proteome</keyword>
<keyword evidence="3" id="KW-0813">Transport</keyword>
<feature type="transmembrane region" description="Helical" evidence="11">
    <location>
        <begin position="21"/>
        <end position="43"/>
    </location>
</feature>
<dbReference type="PANTHER" id="PTHR21522">
    <property type="entry name" value="PROTON CHANNEL OTOP"/>
    <property type="match status" value="1"/>
</dbReference>
<reference evidence="12" key="1">
    <citation type="journal article" date="2023" name="Science">
        <title>Genome structures resolve the early diversification of teleost fishes.</title>
        <authorList>
            <person name="Parey E."/>
            <person name="Louis A."/>
            <person name="Montfort J."/>
            <person name="Bouchez O."/>
            <person name="Roques C."/>
            <person name="Iampietro C."/>
            <person name="Lluch J."/>
            <person name="Castinel A."/>
            <person name="Donnadieu C."/>
            <person name="Desvignes T."/>
            <person name="Floi Bucao C."/>
            <person name="Jouanno E."/>
            <person name="Wen M."/>
            <person name="Mejri S."/>
            <person name="Dirks R."/>
            <person name="Jansen H."/>
            <person name="Henkel C."/>
            <person name="Chen W.J."/>
            <person name="Zahm M."/>
            <person name="Cabau C."/>
            <person name="Klopp C."/>
            <person name="Thompson A.W."/>
            <person name="Robinson-Rechavi M."/>
            <person name="Braasch I."/>
            <person name="Lecointre G."/>
            <person name="Bobe J."/>
            <person name="Postlethwait J.H."/>
            <person name="Berthelot C."/>
            <person name="Roest Crollius H."/>
            <person name="Guiguen Y."/>
        </authorList>
    </citation>
    <scope>NUCLEOTIDE SEQUENCE</scope>
    <source>
        <strain evidence="12">NC1722</strain>
    </source>
</reference>
<keyword evidence="7 11" id="KW-1133">Transmembrane helix</keyword>
<sequence>MSSACRDSGAVEMWVPRGRRLLSGLLGLNVVLLGAALVAAEAFNPAGLRRQEPQLFLLLLMAISLAWMLWYLLWARHQPGTPPHTDHHAGGVTVTGVLLVFAVFSVLLQAFRMGYYTMMAGCKPLAKILTPFIEAPFLALQTYLLWAHSKDCVHKHKIQTRSGLIVTLSVDCAPLAELDGACLLFRRGYEVLYPFNMEYYLLAGCMLYVLWKNVWVGTERRGLAFLLFYGYHLVLVPVMALGSLAGILVLALDQRGRGLGRRGLDVLLLVAAALGQLSLSYFSLVAALAVGAQGMLGSLDLAYSLLSLLELVLQNVFIIDGLHRHSCYRATAQPSPAHTSLSPAHTPA</sequence>
<evidence type="ECO:0000256" key="9">
    <source>
        <dbReference type="ARBA" id="ARBA00023136"/>
    </source>
</evidence>
<keyword evidence="8" id="KW-0406">Ion transport</keyword>
<organism evidence="12 13">
    <name type="scientific">Aldrovandia affinis</name>
    <dbReference type="NCBI Taxonomy" id="143900"/>
    <lineage>
        <taxon>Eukaryota</taxon>
        <taxon>Metazoa</taxon>
        <taxon>Chordata</taxon>
        <taxon>Craniata</taxon>
        <taxon>Vertebrata</taxon>
        <taxon>Euteleostomi</taxon>
        <taxon>Actinopterygii</taxon>
        <taxon>Neopterygii</taxon>
        <taxon>Teleostei</taxon>
        <taxon>Notacanthiformes</taxon>
        <taxon>Halosauridae</taxon>
        <taxon>Aldrovandia</taxon>
    </lineage>
</organism>
<proteinExistence type="inferred from homology"/>
<comment type="subcellular location">
    <subcellularLocation>
        <location evidence="1">Cell membrane</location>
        <topology evidence="1">Multi-pass membrane protein</topology>
    </subcellularLocation>
</comment>
<dbReference type="AlphaFoldDB" id="A0AAD7W3M3"/>
<evidence type="ECO:0000256" key="10">
    <source>
        <dbReference type="ARBA" id="ARBA00023303"/>
    </source>
</evidence>
<feature type="transmembrane region" description="Helical" evidence="11">
    <location>
        <begin position="93"/>
        <end position="111"/>
    </location>
</feature>
<evidence type="ECO:0000256" key="8">
    <source>
        <dbReference type="ARBA" id="ARBA00023065"/>
    </source>
</evidence>
<dbReference type="GO" id="GO:0015252">
    <property type="term" value="F:proton channel activity"/>
    <property type="evidence" value="ECO:0007669"/>
    <property type="project" value="InterPro"/>
</dbReference>
<evidence type="ECO:0000313" key="13">
    <source>
        <dbReference type="Proteomes" id="UP001221898"/>
    </source>
</evidence>
<protein>
    <submittedName>
        <fullName evidence="12">Uncharacterized protein</fullName>
    </submittedName>
</protein>
<evidence type="ECO:0000256" key="4">
    <source>
        <dbReference type="ARBA" id="ARBA00022475"/>
    </source>
</evidence>
<keyword evidence="9 11" id="KW-0472">Membrane</keyword>
<feature type="transmembrane region" description="Helical" evidence="11">
    <location>
        <begin position="55"/>
        <end position="73"/>
    </location>
</feature>
<evidence type="ECO:0000256" key="5">
    <source>
        <dbReference type="ARBA" id="ARBA00022692"/>
    </source>
</evidence>
<evidence type="ECO:0000256" key="6">
    <source>
        <dbReference type="ARBA" id="ARBA00022781"/>
    </source>
</evidence>
<name>A0AAD7W3M3_9TELE</name>
<dbReference type="GO" id="GO:0005886">
    <property type="term" value="C:plasma membrane"/>
    <property type="evidence" value="ECO:0007669"/>
    <property type="project" value="UniProtKB-SubCell"/>
</dbReference>
<accession>A0AAD7W3M3</accession>
<comment type="caution">
    <text evidence="12">The sequence shown here is derived from an EMBL/GenBank/DDBJ whole genome shotgun (WGS) entry which is preliminary data.</text>
</comment>
<feature type="transmembrane region" description="Helical" evidence="11">
    <location>
        <begin position="264"/>
        <end position="289"/>
    </location>
</feature>
<evidence type="ECO:0000313" key="12">
    <source>
        <dbReference type="EMBL" id="KAJ8377677.1"/>
    </source>
</evidence>